<name>A0ABP4PBP6_9ACTN</name>
<keyword evidence="5" id="KW-0560">Oxidoreductase</keyword>
<keyword evidence="3" id="KW-0276">Fatty acid metabolism</keyword>
<dbReference type="SUPFAM" id="SSF48179">
    <property type="entry name" value="6-phosphogluconate dehydrogenase C-terminal domain-like"/>
    <property type="match status" value="2"/>
</dbReference>
<organism evidence="13 14">
    <name type="scientific">Kribbella hippodromi</name>
    <dbReference type="NCBI Taxonomy" id="434347"/>
    <lineage>
        <taxon>Bacteria</taxon>
        <taxon>Bacillati</taxon>
        <taxon>Actinomycetota</taxon>
        <taxon>Actinomycetes</taxon>
        <taxon>Propionibacteriales</taxon>
        <taxon>Kribbellaceae</taxon>
        <taxon>Kribbella</taxon>
    </lineage>
</organism>
<dbReference type="Proteomes" id="UP001501705">
    <property type="component" value="Unassembled WGS sequence"/>
</dbReference>
<sequence>MIEWKNDAGVVTLTMNDPDASANTMNDAYVAAMGTVVERLVAEKALLKGVIITSAKPTFFAGGNLRQLSRIQPSDAAQVFELIELVKRQLRTLETLGVPVVAAINGSALGGGLEIALACHHRIVADDNRIELGVPEVTLGLLPGGGGVTRTVRMLGLQDALMKVLLQGQRMKPAHALSVGIVDEVVPAAELLDAARRWITTYSGDAKQPWDRDGYKIPGGTPSSPKLAAFLPAFPANLRKQLKGAPYPAPRAIMSAAVEGSQVDFETASRIESRYFVSVATGQIAKNMIQAFFFDLQSINAGGSRPDGVPAYRARKVGVLGAGMMGAGIAYVCAKAGIEVVLKDVSLEAAARGKEYSEKLLAKQVAKGRTTAADVETFLSRITPTGDPNELAGCDLVIEAVFEDAGLKQKVFAEIAGVVEPDALLCSNTSTLPISSLADGIDRPDDFVGMHFFSPVDRMPLVELIVGAKTSDRAIAQAYDVVRQIRKTPIVVNDSRGFFTSRVFGTLVMEGAAMVAEGVDPVMIERAATQAGFPAPPLAMLDEVTLTLPQKIRDAARAAGDSAGAFDDHPGMAVTDRLVNEFDRRGKAAGAGFYDYPADGPKRLWPGLWEHFGRSEQAAAGAAGGADSAAIPLLDLQERFLFAMALETVKCLDEGVLRSVPDANIGSIFGIGFPPLHGGALQYVNAYGPAAFADRARELAAAYGTRFEPPAALVRKAAAGEIFG</sequence>
<gene>
    <name evidence="13" type="ORF">GCM10009804_34360</name>
</gene>
<comment type="catalytic activity">
    <reaction evidence="10">
        <text>a (3S)-3-hydroxyacyl-CoA + NAD(+) = a 3-oxoacyl-CoA + NADH + H(+)</text>
        <dbReference type="Rhea" id="RHEA:22432"/>
        <dbReference type="ChEBI" id="CHEBI:15378"/>
        <dbReference type="ChEBI" id="CHEBI:57318"/>
        <dbReference type="ChEBI" id="CHEBI:57540"/>
        <dbReference type="ChEBI" id="CHEBI:57945"/>
        <dbReference type="ChEBI" id="CHEBI:90726"/>
        <dbReference type="EC" id="1.1.1.35"/>
    </reaction>
</comment>
<dbReference type="InterPro" id="IPR029045">
    <property type="entry name" value="ClpP/crotonase-like_dom_sf"/>
</dbReference>
<keyword evidence="7" id="KW-0443">Lipid metabolism</keyword>
<protein>
    <submittedName>
        <fullName evidence="13">3-hydroxyacyl-CoA dehydrogenase NAD-binding domain-containing protein</fullName>
    </submittedName>
</protein>
<accession>A0ABP4PBP6</accession>
<dbReference type="RefSeq" id="WP_344234556.1">
    <property type="nucleotide sequence ID" value="NZ_BAAAPH010000010.1"/>
</dbReference>
<dbReference type="InterPro" id="IPR006176">
    <property type="entry name" value="3-OHacyl-CoA_DH_NAD-bd"/>
</dbReference>
<dbReference type="InterPro" id="IPR008927">
    <property type="entry name" value="6-PGluconate_DH-like_C_sf"/>
</dbReference>
<evidence type="ECO:0000313" key="13">
    <source>
        <dbReference type="EMBL" id="GAA1574680.1"/>
    </source>
</evidence>
<evidence type="ECO:0000256" key="1">
    <source>
        <dbReference type="ARBA" id="ARBA00005005"/>
    </source>
</evidence>
<evidence type="ECO:0000256" key="6">
    <source>
        <dbReference type="ARBA" id="ARBA00023027"/>
    </source>
</evidence>
<dbReference type="PANTHER" id="PTHR43612:SF3">
    <property type="entry name" value="TRIFUNCTIONAL ENZYME SUBUNIT ALPHA, MITOCHONDRIAL"/>
    <property type="match status" value="1"/>
</dbReference>
<dbReference type="Gene3D" id="3.90.226.10">
    <property type="entry name" value="2-enoyl-CoA Hydratase, Chain A, domain 1"/>
    <property type="match status" value="1"/>
</dbReference>
<proteinExistence type="inferred from homology"/>
<keyword evidence="8" id="KW-0456">Lyase</keyword>
<keyword evidence="14" id="KW-1185">Reference proteome</keyword>
<comment type="caution">
    <text evidence="13">The sequence shown here is derived from an EMBL/GenBank/DDBJ whole genome shotgun (WGS) entry which is preliminary data.</text>
</comment>
<keyword evidence="4" id="KW-0442">Lipid degradation</keyword>
<feature type="domain" description="3-hydroxyacyl-CoA dehydrogenase C-terminal" evidence="11">
    <location>
        <begin position="497"/>
        <end position="596"/>
    </location>
</feature>
<evidence type="ECO:0000256" key="3">
    <source>
        <dbReference type="ARBA" id="ARBA00022832"/>
    </source>
</evidence>
<dbReference type="InterPro" id="IPR006108">
    <property type="entry name" value="3HC_DH_C"/>
</dbReference>
<dbReference type="SUPFAM" id="SSF52096">
    <property type="entry name" value="ClpP/crotonase"/>
    <property type="match status" value="1"/>
</dbReference>
<evidence type="ECO:0000259" key="11">
    <source>
        <dbReference type="Pfam" id="PF00725"/>
    </source>
</evidence>
<evidence type="ECO:0000256" key="7">
    <source>
        <dbReference type="ARBA" id="ARBA00023098"/>
    </source>
</evidence>
<dbReference type="Pfam" id="PF02737">
    <property type="entry name" value="3HCDH_N"/>
    <property type="match status" value="1"/>
</dbReference>
<evidence type="ECO:0000256" key="5">
    <source>
        <dbReference type="ARBA" id="ARBA00023002"/>
    </source>
</evidence>
<dbReference type="Gene3D" id="1.10.1040.50">
    <property type="match status" value="1"/>
</dbReference>
<comment type="pathway">
    <text evidence="1">Lipid metabolism; fatty acid beta-oxidation.</text>
</comment>
<dbReference type="InterPro" id="IPR050136">
    <property type="entry name" value="FA_oxidation_alpha_subunit"/>
</dbReference>
<evidence type="ECO:0000256" key="2">
    <source>
        <dbReference type="ARBA" id="ARBA00007005"/>
    </source>
</evidence>
<dbReference type="Gene3D" id="3.40.50.720">
    <property type="entry name" value="NAD(P)-binding Rossmann-like Domain"/>
    <property type="match status" value="1"/>
</dbReference>
<dbReference type="InterPro" id="IPR036291">
    <property type="entry name" value="NAD(P)-bd_dom_sf"/>
</dbReference>
<dbReference type="Pfam" id="PF00378">
    <property type="entry name" value="ECH_1"/>
    <property type="match status" value="1"/>
</dbReference>
<evidence type="ECO:0000313" key="14">
    <source>
        <dbReference type="Proteomes" id="UP001501705"/>
    </source>
</evidence>
<evidence type="ECO:0000256" key="4">
    <source>
        <dbReference type="ARBA" id="ARBA00022963"/>
    </source>
</evidence>
<dbReference type="Pfam" id="PF00725">
    <property type="entry name" value="3HCDH"/>
    <property type="match status" value="1"/>
</dbReference>
<reference evidence="14" key="1">
    <citation type="journal article" date="2019" name="Int. J. Syst. Evol. Microbiol.">
        <title>The Global Catalogue of Microorganisms (GCM) 10K type strain sequencing project: providing services to taxonomists for standard genome sequencing and annotation.</title>
        <authorList>
            <consortium name="The Broad Institute Genomics Platform"/>
            <consortium name="The Broad Institute Genome Sequencing Center for Infectious Disease"/>
            <person name="Wu L."/>
            <person name="Ma J."/>
        </authorList>
    </citation>
    <scope>NUCLEOTIDE SEQUENCE [LARGE SCALE GENOMIC DNA]</scope>
    <source>
        <strain evidence="14">JCM 15572</strain>
    </source>
</reference>
<keyword evidence="9" id="KW-0511">Multifunctional enzyme</keyword>
<feature type="domain" description="3-hydroxyacyl-CoA dehydrogenase NAD binding" evidence="12">
    <location>
        <begin position="316"/>
        <end position="494"/>
    </location>
</feature>
<evidence type="ECO:0000256" key="9">
    <source>
        <dbReference type="ARBA" id="ARBA00023268"/>
    </source>
</evidence>
<comment type="similarity">
    <text evidence="2">In the central section; belongs to the 3-hydroxyacyl-CoA dehydrogenase family.</text>
</comment>
<dbReference type="PANTHER" id="PTHR43612">
    <property type="entry name" value="TRIFUNCTIONAL ENZYME SUBUNIT ALPHA"/>
    <property type="match status" value="1"/>
</dbReference>
<evidence type="ECO:0000256" key="10">
    <source>
        <dbReference type="ARBA" id="ARBA00049556"/>
    </source>
</evidence>
<dbReference type="EMBL" id="BAAAPH010000010">
    <property type="protein sequence ID" value="GAA1574680.1"/>
    <property type="molecule type" value="Genomic_DNA"/>
</dbReference>
<dbReference type="SUPFAM" id="SSF51735">
    <property type="entry name" value="NAD(P)-binding Rossmann-fold domains"/>
    <property type="match status" value="1"/>
</dbReference>
<keyword evidence="6" id="KW-0520">NAD</keyword>
<evidence type="ECO:0000259" key="12">
    <source>
        <dbReference type="Pfam" id="PF02737"/>
    </source>
</evidence>
<dbReference type="InterPro" id="IPR001753">
    <property type="entry name" value="Enoyl-CoA_hydra/iso"/>
</dbReference>
<dbReference type="CDD" id="cd06558">
    <property type="entry name" value="crotonase-like"/>
    <property type="match status" value="1"/>
</dbReference>
<evidence type="ECO:0000256" key="8">
    <source>
        <dbReference type="ARBA" id="ARBA00023239"/>
    </source>
</evidence>